<evidence type="ECO:0000313" key="2">
    <source>
        <dbReference type="Proteomes" id="UP000502136"/>
    </source>
</evidence>
<accession>A0A6H2H1B5</accession>
<keyword evidence="1" id="KW-0808">Transferase</keyword>
<dbReference type="AlphaFoldDB" id="A0A6H2H1B5"/>
<dbReference type="Gene3D" id="1.20.120.330">
    <property type="entry name" value="Nucleotidyltransferases domain 2"/>
    <property type="match status" value="1"/>
</dbReference>
<proteinExistence type="predicted"/>
<dbReference type="Proteomes" id="UP000502136">
    <property type="component" value="Chromosome"/>
</dbReference>
<sequence length="289" mass="33699">MRGEADMMALFLNIARRDERIRAVTLEGSRTDSNASRDLFQDYDISYLVSEMDSFRNDPDWIDCFGSRLWLQTPESMELFPAELGDRFSYLILFEDGNKLDLTLIPLEEAQAYSEEDKLLQVLLDKDGLLTDVQPPTDEEYRVRPPSEASFHDCRNEFWMVSTYVAKGLWRREILFAMDHLNGILRPMLLQMLEWQVGYRTGFSVSVGKNRKRIRRWLEVDEWEGLLQTFPGGSEEEVWESLFAAVGLFRRSGEQVATRLGCRYPAEEDERMTSYLRQVQSLPADATRF</sequence>
<protein>
    <submittedName>
        <fullName evidence="1">Aminoglycoside 6-adenylyltransferase</fullName>
    </submittedName>
</protein>
<keyword evidence="2" id="KW-1185">Reference proteome</keyword>
<gene>
    <name evidence="1" type="ORF">HGI30_19350</name>
</gene>
<dbReference type="EMBL" id="CP051428">
    <property type="protein sequence ID" value="QJC53481.1"/>
    <property type="molecule type" value="Genomic_DNA"/>
</dbReference>
<dbReference type="KEGG" id="palr:HGI30_19350"/>
<reference evidence="1 2" key="1">
    <citation type="submission" date="2020-04" db="EMBL/GenBank/DDBJ databases">
        <title>Novel Paenibacillus strain UniB2 isolated from commercial digestive syrup.</title>
        <authorList>
            <person name="Thorat V."/>
            <person name="Kirdat K."/>
            <person name="Tiwarekar B."/>
            <person name="Yadav A."/>
        </authorList>
    </citation>
    <scope>NUCLEOTIDE SEQUENCE [LARGE SCALE GENOMIC DNA]</scope>
    <source>
        <strain evidence="1 2">UniB2</strain>
    </source>
</reference>
<dbReference type="GO" id="GO:0016779">
    <property type="term" value="F:nucleotidyltransferase activity"/>
    <property type="evidence" value="ECO:0007669"/>
    <property type="project" value="UniProtKB-KW"/>
</dbReference>
<dbReference type="Pfam" id="PF04439">
    <property type="entry name" value="Adenyl_transf"/>
    <property type="match status" value="1"/>
</dbReference>
<dbReference type="InterPro" id="IPR043519">
    <property type="entry name" value="NT_sf"/>
</dbReference>
<evidence type="ECO:0000313" key="1">
    <source>
        <dbReference type="EMBL" id="QJC53481.1"/>
    </source>
</evidence>
<organism evidence="1 2">
    <name type="scientific">Paenibacillus albicereus</name>
    <dbReference type="NCBI Taxonomy" id="2726185"/>
    <lineage>
        <taxon>Bacteria</taxon>
        <taxon>Bacillati</taxon>
        <taxon>Bacillota</taxon>
        <taxon>Bacilli</taxon>
        <taxon>Bacillales</taxon>
        <taxon>Paenibacillaceae</taxon>
        <taxon>Paenibacillus</taxon>
    </lineage>
</organism>
<dbReference type="SUPFAM" id="SSF81301">
    <property type="entry name" value="Nucleotidyltransferase"/>
    <property type="match status" value="1"/>
</dbReference>
<dbReference type="InterPro" id="IPR007530">
    <property type="entry name" value="Aminoglycoside_adenylylTfrase"/>
</dbReference>
<keyword evidence="1" id="KW-0548">Nucleotidyltransferase</keyword>
<dbReference type="RefSeq" id="WP_168909019.1">
    <property type="nucleotide sequence ID" value="NZ_CP051428.1"/>
</dbReference>
<name>A0A6H2H1B5_9BACL</name>
<dbReference type="PIRSF" id="PIRSF000812">
    <property type="entry name" value="AAD"/>
    <property type="match status" value="1"/>
</dbReference>
<dbReference type="Gene3D" id="3.30.460.10">
    <property type="entry name" value="Beta Polymerase, domain 2"/>
    <property type="match status" value="1"/>
</dbReference>
<dbReference type="SUPFAM" id="SSF81631">
    <property type="entry name" value="PAP/OAS1 substrate-binding domain"/>
    <property type="match status" value="1"/>
</dbReference>